<reference evidence="1 2" key="1">
    <citation type="journal article" date="2019" name="Nat. Ecol. Evol.">
        <title>Megaphylogeny resolves global patterns of mushroom evolution.</title>
        <authorList>
            <person name="Varga T."/>
            <person name="Krizsan K."/>
            <person name="Foldi C."/>
            <person name="Dima B."/>
            <person name="Sanchez-Garcia M."/>
            <person name="Sanchez-Ramirez S."/>
            <person name="Szollosi G.J."/>
            <person name="Szarkandi J.G."/>
            <person name="Papp V."/>
            <person name="Albert L."/>
            <person name="Andreopoulos W."/>
            <person name="Angelini C."/>
            <person name="Antonin V."/>
            <person name="Barry K.W."/>
            <person name="Bougher N.L."/>
            <person name="Buchanan P."/>
            <person name="Buyck B."/>
            <person name="Bense V."/>
            <person name="Catcheside P."/>
            <person name="Chovatia M."/>
            <person name="Cooper J."/>
            <person name="Damon W."/>
            <person name="Desjardin D."/>
            <person name="Finy P."/>
            <person name="Geml J."/>
            <person name="Haridas S."/>
            <person name="Hughes K."/>
            <person name="Justo A."/>
            <person name="Karasinski D."/>
            <person name="Kautmanova I."/>
            <person name="Kiss B."/>
            <person name="Kocsube S."/>
            <person name="Kotiranta H."/>
            <person name="LaButti K.M."/>
            <person name="Lechner B.E."/>
            <person name="Liimatainen K."/>
            <person name="Lipzen A."/>
            <person name="Lukacs Z."/>
            <person name="Mihaltcheva S."/>
            <person name="Morgado L.N."/>
            <person name="Niskanen T."/>
            <person name="Noordeloos M.E."/>
            <person name="Ohm R.A."/>
            <person name="Ortiz-Santana B."/>
            <person name="Ovrebo C."/>
            <person name="Racz N."/>
            <person name="Riley R."/>
            <person name="Savchenko A."/>
            <person name="Shiryaev A."/>
            <person name="Soop K."/>
            <person name="Spirin V."/>
            <person name="Szebenyi C."/>
            <person name="Tomsovsky M."/>
            <person name="Tulloss R.E."/>
            <person name="Uehling J."/>
            <person name="Grigoriev I.V."/>
            <person name="Vagvolgyi C."/>
            <person name="Papp T."/>
            <person name="Martin F.M."/>
            <person name="Miettinen O."/>
            <person name="Hibbett D.S."/>
            <person name="Nagy L.G."/>
        </authorList>
    </citation>
    <scope>NUCLEOTIDE SEQUENCE [LARGE SCALE GENOMIC DNA]</scope>
    <source>
        <strain evidence="1 2">HHB13444</strain>
    </source>
</reference>
<evidence type="ECO:0000313" key="2">
    <source>
        <dbReference type="Proteomes" id="UP000308197"/>
    </source>
</evidence>
<dbReference type="Proteomes" id="UP000308197">
    <property type="component" value="Unassembled WGS sequence"/>
</dbReference>
<keyword evidence="2" id="KW-1185">Reference proteome</keyword>
<protein>
    <submittedName>
        <fullName evidence="1">Uncharacterized protein</fullName>
    </submittedName>
</protein>
<dbReference type="AlphaFoldDB" id="A0A5C3Q1T7"/>
<sequence>MIPYGACRIDCSAKTVLSSSSLLSLGVFAHTKGPPGCLACNGMLTSWSDLAVASALGRSYLFKTVIVEHSFTIMRCPVETAVCTLM</sequence>
<proteinExistence type="predicted"/>
<gene>
    <name evidence="1" type="ORF">K466DRAFT_377261</name>
</gene>
<dbReference type="InParanoid" id="A0A5C3Q1T7"/>
<organism evidence="1 2">
    <name type="scientific">Polyporus arcularius HHB13444</name>
    <dbReference type="NCBI Taxonomy" id="1314778"/>
    <lineage>
        <taxon>Eukaryota</taxon>
        <taxon>Fungi</taxon>
        <taxon>Dikarya</taxon>
        <taxon>Basidiomycota</taxon>
        <taxon>Agaricomycotina</taxon>
        <taxon>Agaricomycetes</taxon>
        <taxon>Polyporales</taxon>
        <taxon>Polyporaceae</taxon>
        <taxon>Polyporus</taxon>
    </lineage>
</organism>
<dbReference type="EMBL" id="ML210970">
    <property type="protein sequence ID" value="TFK94330.1"/>
    <property type="molecule type" value="Genomic_DNA"/>
</dbReference>
<evidence type="ECO:0000313" key="1">
    <source>
        <dbReference type="EMBL" id="TFK94330.1"/>
    </source>
</evidence>
<accession>A0A5C3Q1T7</accession>
<name>A0A5C3Q1T7_9APHY</name>